<dbReference type="PANTHER" id="PTHR43048">
    <property type="entry name" value="METHYLMALONYL-COA EPIMERASE"/>
    <property type="match status" value="1"/>
</dbReference>
<dbReference type="InterPro" id="IPR029068">
    <property type="entry name" value="Glyas_Bleomycin-R_OHBP_Dase"/>
</dbReference>
<name>A0A644YK62_9ZZZZ</name>
<feature type="domain" description="VOC" evidence="3">
    <location>
        <begin position="5"/>
        <end position="131"/>
    </location>
</feature>
<dbReference type="PANTHER" id="PTHR43048:SF3">
    <property type="entry name" value="METHYLMALONYL-COA EPIMERASE, MITOCHONDRIAL"/>
    <property type="match status" value="1"/>
</dbReference>
<protein>
    <recommendedName>
        <fullName evidence="3">VOC domain-containing protein</fullName>
    </recommendedName>
</protein>
<dbReference type="Gene3D" id="3.10.180.10">
    <property type="entry name" value="2,3-Dihydroxybiphenyl 1,2-Dioxygenase, domain 1"/>
    <property type="match status" value="1"/>
</dbReference>
<proteinExistence type="inferred from homology"/>
<dbReference type="InterPro" id="IPR051785">
    <property type="entry name" value="MMCE/EMCE_epimerase"/>
</dbReference>
<organism evidence="4">
    <name type="scientific">bioreactor metagenome</name>
    <dbReference type="NCBI Taxonomy" id="1076179"/>
    <lineage>
        <taxon>unclassified sequences</taxon>
        <taxon>metagenomes</taxon>
        <taxon>ecological metagenomes</taxon>
    </lineage>
</organism>
<dbReference type="InterPro" id="IPR017515">
    <property type="entry name" value="MeMalonyl-CoA_epimerase"/>
</dbReference>
<dbReference type="GO" id="GO:0004493">
    <property type="term" value="F:methylmalonyl-CoA epimerase activity"/>
    <property type="evidence" value="ECO:0007669"/>
    <property type="project" value="TreeGrafter"/>
</dbReference>
<dbReference type="PROSITE" id="PS51819">
    <property type="entry name" value="VOC"/>
    <property type="match status" value="1"/>
</dbReference>
<dbReference type="GO" id="GO:0046491">
    <property type="term" value="P:L-methylmalonyl-CoA metabolic process"/>
    <property type="evidence" value="ECO:0007669"/>
    <property type="project" value="TreeGrafter"/>
</dbReference>
<reference evidence="4" key="1">
    <citation type="submission" date="2019-08" db="EMBL/GenBank/DDBJ databases">
        <authorList>
            <person name="Kucharzyk K."/>
            <person name="Murdoch R.W."/>
            <person name="Higgins S."/>
            <person name="Loffler F."/>
        </authorList>
    </citation>
    <scope>NUCLEOTIDE SEQUENCE</scope>
</reference>
<evidence type="ECO:0000313" key="4">
    <source>
        <dbReference type="EMBL" id="MPM28281.1"/>
    </source>
</evidence>
<evidence type="ECO:0000259" key="3">
    <source>
        <dbReference type="PROSITE" id="PS51819"/>
    </source>
</evidence>
<accession>A0A644YK62</accession>
<evidence type="ECO:0000256" key="2">
    <source>
        <dbReference type="ARBA" id="ARBA00022723"/>
    </source>
</evidence>
<dbReference type="GO" id="GO:0046872">
    <property type="term" value="F:metal ion binding"/>
    <property type="evidence" value="ECO:0007669"/>
    <property type="project" value="UniProtKB-KW"/>
</dbReference>
<dbReference type="CDD" id="cd07249">
    <property type="entry name" value="MMCE"/>
    <property type="match status" value="1"/>
</dbReference>
<dbReference type="AlphaFoldDB" id="A0A644YK62"/>
<dbReference type="SUPFAM" id="SSF54593">
    <property type="entry name" value="Glyoxalase/Bleomycin resistance protein/Dihydroxybiphenyl dioxygenase"/>
    <property type="match status" value="1"/>
</dbReference>
<dbReference type="InterPro" id="IPR037523">
    <property type="entry name" value="VOC_core"/>
</dbReference>
<gene>
    <name evidence="4" type="ORF">SDC9_74801</name>
</gene>
<sequence length="133" mass="14481">MDIKKIDHIGIVVRNLEAAKRIYGNGLGLLYIREEVSDEFHCKIAFFQCGEVLIELIEPTGPGPSRTFLDTHGEGLHHICYEVEDISEALAGAKAGLRTSYAAPKAGAGGSRVFFLDPSSVCGVETEFVELKK</sequence>
<dbReference type="EMBL" id="VSSQ01005212">
    <property type="protein sequence ID" value="MPM28281.1"/>
    <property type="molecule type" value="Genomic_DNA"/>
</dbReference>
<comment type="similarity">
    <text evidence="1">Belongs to the methylmalonyl-CoA epimerase family.</text>
</comment>
<keyword evidence="2" id="KW-0479">Metal-binding</keyword>
<dbReference type="Pfam" id="PF13669">
    <property type="entry name" value="Glyoxalase_4"/>
    <property type="match status" value="1"/>
</dbReference>
<comment type="caution">
    <text evidence="4">The sequence shown here is derived from an EMBL/GenBank/DDBJ whole genome shotgun (WGS) entry which is preliminary data.</text>
</comment>
<evidence type="ECO:0000256" key="1">
    <source>
        <dbReference type="ARBA" id="ARBA00009308"/>
    </source>
</evidence>